<sequence length="424" mass="47868">MVAVIHTSSRLRSVLHYNENKLEQGHAECISAINYPKDADSLSFDQKLNRIQRQLALNKRTKVNTVHVSLNFDPSEKLSKEQLAEISIAYLKGIGFEKQPALVYEHRDAGHPHVHIVTTNIKADGSRISLHNLGKNQSAKTRKEIEIDFVLVRAQDRKTQEFTLKPVSIKAEYGKSETKKAIANVLEKVLNDYKFTTMGELNAVLNQYNVAADIGSEGSRIRTNNGILYRVLDKNGNRVGVPIKASDFHFKPTHRNLKVRFLYNEMNPNRTKDSLRIKNRIDFTLYGKQNVSLPRLINILQKDGIDTVIRKNEEGKLYGITYCDHRTKCVFNGSELGKQYSAKGITERCIEDPFPLHQQKSQRIGMEVGKAASSGNVCQVGNGGSLEKEKSLDSLLSPVKEGEYTPHQLKKPKRKKQKGLSMGF</sequence>
<name>A0A1G7U8K5_9BACT</name>
<dbReference type="Proteomes" id="UP000198748">
    <property type="component" value="Unassembled WGS sequence"/>
</dbReference>
<evidence type="ECO:0000313" key="4">
    <source>
        <dbReference type="Proteomes" id="UP000198748"/>
    </source>
</evidence>
<evidence type="ECO:0000259" key="2">
    <source>
        <dbReference type="Pfam" id="PF03432"/>
    </source>
</evidence>
<gene>
    <name evidence="3" type="ORF">SAMN04487996_118194</name>
</gene>
<feature type="region of interest" description="Disordered" evidence="1">
    <location>
        <begin position="397"/>
        <end position="424"/>
    </location>
</feature>
<dbReference type="InterPro" id="IPR005094">
    <property type="entry name" value="Endonuclease_MobA/VirD2"/>
</dbReference>
<feature type="domain" description="MobA/VirD2-like nuclease" evidence="2">
    <location>
        <begin position="17"/>
        <end position="149"/>
    </location>
</feature>
<evidence type="ECO:0000256" key="1">
    <source>
        <dbReference type="SAM" id="MobiDB-lite"/>
    </source>
</evidence>
<keyword evidence="4" id="KW-1185">Reference proteome</keyword>
<proteinExistence type="predicted"/>
<protein>
    <submittedName>
        <fullName evidence="3">Relaxase/Mobilisation nuclease domain-containing protein</fullName>
    </submittedName>
</protein>
<dbReference type="Pfam" id="PF03432">
    <property type="entry name" value="Relaxase"/>
    <property type="match status" value="1"/>
</dbReference>
<dbReference type="RefSeq" id="WP_090156187.1">
    <property type="nucleotide sequence ID" value="NZ_FNAN01000018.1"/>
</dbReference>
<reference evidence="4" key="1">
    <citation type="submission" date="2016-10" db="EMBL/GenBank/DDBJ databases">
        <authorList>
            <person name="Varghese N."/>
            <person name="Submissions S."/>
        </authorList>
    </citation>
    <scope>NUCLEOTIDE SEQUENCE [LARGE SCALE GENOMIC DNA]</scope>
    <source>
        <strain evidence="4">DSM 25329</strain>
    </source>
</reference>
<dbReference type="STRING" id="659014.SAMN04487996_118194"/>
<dbReference type="AlphaFoldDB" id="A0A1G7U8K5"/>
<organism evidence="3 4">
    <name type="scientific">Dyadobacter soli</name>
    <dbReference type="NCBI Taxonomy" id="659014"/>
    <lineage>
        <taxon>Bacteria</taxon>
        <taxon>Pseudomonadati</taxon>
        <taxon>Bacteroidota</taxon>
        <taxon>Cytophagia</taxon>
        <taxon>Cytophagales</taxon>
        <taxon>Spirosomataceae</taxon>
        <taxon>Dyadobacter</taxon>
    </lineage>
</organism>
<feature type="compositionally biased region" description="Basic residues" evidence="1">
    <location>
        <begin position="408"/>
        <end position="418"/>
    </location>
</feature>
<dbReference type="OrthoDB" id="915634at2"/>
<evidence type="ECO:0000313" key="3">
    <source>
        <dbReference type="EMBL" id="SDG43793.1"/>
    </source>
</evidence>
<accession>A0A1G7U8K5</accession>
<dbReference type="EMBL" id="FNAN01000018">
    <property type="protein sequence ID" value="SDG43793.1"/>
    <property type="molecule type" value="Genomic_DNA"/>
</dbReference>